<proteinExistence type="predicted"/>
<gene>
    <name evidence="1" type="ORF">RMR22_25495</name>
</gene>
<sequence length="243" mass="27111">MWAFIDRYKLELLSAWALVAFVSWHYESSCGVFFYSDCFSIYWDGFRWIALLKWVEPYQTLLAGLAALAAGKFALTAARHSTETAAKLENAKSKEAALIACSIVADEFRDATNELSKVVGAGMMLIKPPPSPFIQSQTYMASLHSINPMLGSIVSAQKRDIENSIISGGAQGRYHHIHEMKAKSYVVWHLLLAISQRLDDSGKYDLNNPNRLPAGPLPDILSRLNIRPESLVGLYSLFDWPKA</sequence>
<accession>A0AAW9FG58</accession>
<protein>
    <submittedName>
        <fullName evidence="1">Uncharacterized protein</fullName>
    </submittedName>
</protein>
<dbReference type="AlphaFoldDB" id="A0AAW9FG58"/>
<name>A0AAW9FG58_9HYPH</name>
<comment type="caution">
    <text evidence="1">The sequence shown here is derived from an EMBL/GenBank/DDBJ whole genome shotgun (WGS) entry which is preliminary data.</text>
</comment>
<evidence type="ECO:0000313" key="1">
    <source>
        <dbReference type="EMBL" id="MDX8305597.1"/>
    </source>
</evidence>
<reference evidence="1" key="1">
    <citation type="journal article" date="2023" name="Phytobiomes J">
        <title>Deciphering the key players within the bacterial microbiota associated with aerial crown gall tumors on rhododendron: Insights into the gallobiome.</title>
        <authorList>
            <person name="Kuzmanovic N."/>
            <person name="Nesme J."/>
            <person name="Wolf J."/>
            <person name="Neumann-Schaal M."/>
            <person name="Petersen J."/>
            <person name="Fernandez-Gnecco G."/>
            <person name="Sproeer C."/>
            <person name="Bunk B."/>
            <person name="Overmann J."/>
            <person name="Sorensen S.J."/>
            <person name="Idczak E."/>
            <person name="Smalla K."/>
        </authorList>
    </citation>
    <scope>NUCLEOTIDE SEQUENCE</scope>
    <source>
        <strain evidence="1">Rho-11.1</strain>
    </source>
</reference>
<dbReference type="EMBL" id="JAVRAF010000023">
    <property type="protein sequence ID" value="MDX8305597.1"/>
    <property type="molecule type" value="Genomic_DNA"/>
</dbReference>
<dbReference type="RefSeq" id="WP_320203713.1">
    <property type="nucleotide sequence ID" value="NZ_CP192781.1"/>
</dbReference>
<organism evidence="1">
    <name type="scientific">Agrobacterium rosae</name>
    <dbReference type="NCBI Taxonomy" id="1972867"/>
    <lineage>
        <taxon>Bacteria</taxon>
        <taxon>Pseudomonadati</taxon>
        <taxon>Pseudomonadota</taxon>
        <taxon>Alphaproteobacteria</taxon>
        <taxon>Hyphomicrobiales</taxon>
        <taxon>Rhizobiaceae</taxon>
        <taxon>Rhizobium/Agrobacterium group</taxon>
        <taxon>Agrobacterium</taxon>
    </lineage>
</organism>